<evidence type="ECO:0000313" key="1">
    <source>
        <dbReference type="EMBL" id="TDL19623.1"/>
    </source>
</evidence>
<keyword evidence="2" id="KW-1185">Reference proteome</keyword>
<dbReference type="AlphaFoldDB" id="A0A4Y7PW48"/>
<dbReference type="VEuPathDB" id="FungiDB:BD410DRAFT_434310"/>
<evidence type="ECO:0000313" key="2">
    <source>
        <dbReference type="Proteomes" id="UP000294933"/>
    </source>
</evidence>
<gene>
    <name evidence="1" type="ORF">BD410DRAFT_434310</name>
</gene>
<dbReference type="Proteomes" id="UP000294933">
    <property type="component" value="Unassembled WGS sequence"/>
</dbReference>
<protein>
    <submittedName>
        <fullName evidence="1">Uncharacterized protein</fullName>
    </submittedName>
</protein>
<dbReference type="EMBL" id="ML170195">
    <property type="protein sequence ID" value="TDL19623.1"/>
    <property type="molecule type" value="Genomic_DNA"/>
</dbReference>
<organism evidence="1 2">
    <name type="scientific">Rickenella mellea</name>
    <dbReference type="NCBI Taxonomy" id="50990"/>
    <lineage>
        <taxon>Eukaryota</taxon>
        <taxon>Fungi</taxon>
        <taxon>Dikarya</taxon>
        <taxon>Basidiomycota</taxon>
        <taxon>Agaricomycotina</taxon>
        <taxon>Agaricomycetes</taxon>
        <taxon>Hymenochaetales</taxon>
        <taxon>Rickenellaceae</taxon>
        <taxon>Rickenella</taxon>
    </lineage>
</organism>
<reference evidence="1 2" key="1">
    <citation type="submission" date="2018-06" db="EMBL/GenBank/DDBJ databases">
        <title>A transcriptomic atlas of mushroom development highlights an independent origin of complex multicellularity.</title>
        <authorList>
            <consortium name="DOE Joint Genome Institute"/>
            <person name="Krizsan K."/>
            <person name="Almasi E."/>
            <person name="Merenyi Z."/>
            <person name="Sahu N."/>
            <person name="Viragh M."/>
            <person name="Koszo T."/>
            <person name="Mondo S."/>
            <person name="Kiss B."/>
            <person name="Balint B."/>
            <person name="Kues U."/>
            <person name="Barry K."/>
            <person name="Hegedus J.C."/>
            <person name="Henrissat B."/>
            <person name="Johnson J."/>
            <person name="Lipzen A."/>
            <person name="Ohm R."/>
            <person name="Nagy I."/>
            <person name="Pangilinan J."/>
            <person name="Yan J."/>
            <person name="Xiong Y."/>
            <person name="Grigoriev I.V."/>
            <person name="Hibbett D.S."/>
            <person name="Nagy L.G."/>
        </authorList>
    </citation>
    <scope>NUCLEOTIDE SEQUENCE [LARGE SCALE GENOMIC DNA]</scope>
    <source>
        <strain evidence="1 2">SZMC22713</strain>
    </source>
</reference>
<sequence length="92" mass="10232">MASYKCPVSGCNKNTGDGYCTDHLTICAGSLGCFNGRDEFVPHERRLRMKDEQCQRCIAVQDDRRKALAAAAQRRNLVAATAGERRVVQEEL</sequence>
<dbReference type="PROSITE" id="PS51257">
    <property type="entry name" value="PROKAR_LIPOPROTEIN"/>
    <property type="match status" value="1"/>
</dbReference>
<proteinExistence type="predicted"/>
<accession>A0A4Y7PW48</accession>
<name>A0A4Y7PW48_9AGAM</name>